<feature type="transmembrane region" description="Helical" evidence="5">
    <location>
        <begin position="125"/>
        <end position="143"/>
    </location>
</feature>
<comment type="subcellular location">
    <subcellularLocation>
        <location evidence="1">Membrane</location>
        <topology evidence="1">Multi-pass membrane protein</topology>
    </subcellularLocation>
</comment>
<evidence type="ECO:0000313" key="7">
    <source>
        <dbReference type="EMBL" id="MEJ2866402.1"/>
    </source>
</evidence>
<feature type="transmembrane region" description="Helical" evidence="5">
    <location>
        <begin position="36"/>
        <end position="59"/>
    </location>
</feature>
<feature type="transmembrane region" description="Helical" evidence="5">
    <location>
        <begin position="280"/>
        <end position="298"/>
    </location>
</feature>
<name>A0ABU8MGE1_9PSEU</name>
<dbReference type="GO" id="GO:0016874">
    <property type="term" value="F:ligase activity"/>
    <property type="evidence" value="ECO:0007669"/>
    <property type="project" value="UniProtKB-KW"/>
</dbReference>
<dbReference type="InterPro" id="IPR007016">
    <property type="entry name" value="O-antigen_ligase-rel_domated"/>
</dbReference>
<dbReference type="PANTHER" id="PTHR37422">
    <property type="entry name" value="TEICHURONIC ACID BIOSYNTHESIS PROTEIN TUAE"/>
    <property type="match status" value="1"/>
</dbReference>
<evidence type="ECO:0000256" key="3">
    <source>
        <dbReference type="ARBA" id="ARBA00022989"/>
    </source>
</evidence>
<dbReference type="EMBL" id="JBBEGN010000001">
    <property type="protein sequence ID" value="MEJ2866402.1"/>
    <property type="molecule type" value="Genomic_DNA"/>
</dbReference>
<feature type="domain" description="O-antigen ligase-related" evidence="6">
    <location>
        <begin position="235"/>
        <end position="373"/>
    </location>
</feature>
<keyword evidence="7" id="KW-0436">Ligase</keyword>
<feature type="transmembrane region" description="Helical" evidence="5">
    <location>
        <begin position="71"/>
        <end position="88"/>
    </location>
</feature>
<feature type="transmembrane region" description="Helical" evidence="5">
    <location>
        <begin position="358"/>
        <end position="384"/>
    </location>
</feature>
<evidence type="ECO:0000259" key="6">
    <source>
        <dbReference type="Pfam" id="PF04932"/>
    </source>
</evidence>
<gene>
    <name evidence="7" type="ORF">WCD74_01410</name>
</gene>
<dbReference type="Pfam" id="PF04932">
    <property type="entry name" value="Wzy_C"/>
    <property type="match status" value="1"/>
</dbReference>
<reference evidence="7 8" key="1">
    <citation type="submission" date="2024-03" db="EMBL/GenBank/DDBJ databases">
        <title>Actinomycetospora sp. OC33-EN08, a novel actinomycete isolated from wild orchid (Aerides multiflora).</title>
        <authorList>
            <person name="Suriyachadkun C."/>
        </authorList>
    </citation>
    <scope>NUCLEOTIDE SEQUENCE [LARGE SCALE GENOMIC DNA]</scope>
    <source>
        <strain evidence="7 8">OC33-EN08</strain>
    </source>
</reference>
<evidence type="ECO:0000256" key="5">
    <source>
        <dbReference type="SAM" id="Phobius"/>
    </source>
</evidence>
<feature type="transmembrane region" description="Helical" evidence="5">
    <location>
        <begin position="6"/>
        <end position="29"/>
    </location>
</feature>
<sequence>MVLELVLIVAVFVALTGAIASVGAVLTLVTILALAVITFLFVAPFDWLPGITFGSFVLVPTLNLPVETRTAGYSPALVVGLVLTLRWLLNKQTRLRPNLLGVTCAIFLVWILIRTVGSTNPTSSALWTLNFIVLAATFVAAATSSVRAVEILRKCWLALAFALAIYGCVERALSYNLLFQPLYDLAQNPVSQGWEVYRITTSLGHPLLNGTFFAMSCLLFLSQLFEKAHLYSLAGALLCSAAVYFTGSRGSLISLLVGVACLVLLISIRRRGAGSAYRTLVAVVVLLGALTLASFFVGSGRVGSAEADSSDASRLDSYEVGVLLAQENMLVGVGPGEADQAKRKQVLGDSRRGVESSWLQLTISTGLPGLALFSATIVVALLIAIRRRNDFGLAVLLVYLVSAAFYNLLETNRPALVLLGVALIFCLRSSTSNLGVVESVRQIPARQVAVDFELRAVRQE</sequence>
<feature type="transmembrane region" description="Helical" evidence="5">
    <location>
        <begin position="95"/>
        <end position="113"/>
    </location>
</feature>
<dbReference type="InterPro" id="IPR051533">
    <property type="entry name" value="WaaL-like"/>
</dbReference>
<dbReference type="Proteomes" id="UP001385809">
    <property type="component" value="Unassembled WGS sequence"/>
</dbReference>
<dbReference type="RefSeq" id="WP_337693026.1">
    <property type="nucleotide sequence ID" value="NZ_JBBEGN010000001.1"/>
</dbReference>
<feature type="transmembrane region" description="Helical" evidence="5">
    <location>
        <begin position="228"/>
        <end position="245"/>
    </location>
</feature>
<feature type="transmembrane region" description="Helical" evidence="5">
    <location>
        <begin position="251"/>
        <end position="268"/>
    </location>
</feature>
<dbReference type="PANTHER" id="PTHR37422:SF13">
    <property type="entry name" value="LIPOPOLYSACCHARIDE BIOSYNTHESIS PROTEIN PA4999-RELATED"/>
    <property type="match status" value="1"/>
</dbReference>
<evidence type="ECO:0000256" key="2">
    <source>
        <dbReference type="ARBA" id="ARBA00022692"/>
    </source>
</evidence>
<feature type="transmembrane region" description="Helical" evidence="5">
    <location>
        <begin position="391"/>
        <end position="409"/>
    </location>
</feature>
<keyword evidence="2 5" id="KW-0812">Transmembrane</keyword>
<evidence type="ECO:0000313" key="8">
    <source>
        <dbReference type="Proteomes" id="UP001385809"/>
    </source>
</evidence>
<feature type="transmembrane region" description="Helical" evidence="5">
    <location>
        <begin position="155"/>
        <end position="179"/>
    </location>
</feature>
<evidence type="ECO:0000256" key="4">
    <source>
        <dbReference type="ARBA" id="ARBA00023136"/>
    </source>
</evidence>
<keyword evidence="8" id="KW-1185">Reference proteome</keyword>
<feature type="transmembrane region" description="Helical" evidence="5">
    <location>
        <begin position="199"/>
        <end position="221"/>
    </location>
</feature>
<comment type="caution">
    <text evidence="7">The sequence shown here is derived from an EMBL/GenBank/DDBJ whole genome shotgun (WGS) entry which is preliminary data.</text>
</comment>
<proteinExistence type="predicted"/>
<protein>
    <submittedName>
        <fullName evidence="7">O-antigen ligase family protein</fullName>
    </submittedName>
</protein>
<keyword evidence="3 5" id="KW-1133">Transmembrane helix</keyword>
<organism evidence="7 8">
    <name type="scientific">Actinomycetospora aurantiaca</name>
    <dbReference type="NCBI Taxonomy" id="3129233"/>
    <lineage>
        <taxon>Bacteria</taxon>
        <taxon>Bacillati</taxon>
        <taxon>Actinomycetota</taxon>
        <taxon>Actinomycetes</taxon>
        <taxon>Pseudonocardiales</taxon>
        <taxon>Pseudonocardiaceae</taxon>
        <taxon>Actinomycetospora</taxon>
    </lineage>
</organism>
<keyword evidence="4 5" id="KW-0472">Membrane</keyword>
<evidence type="ECO:0000256" key="1">
    <source>
        <dbReference type="ARBA" id="ARBA00004141"/>
    </source>
</evidence>
<feature type="transmembrane region" description="Helical" evidence="5">
    <location>
        <begin position="415"/>
        <end position="437"/>
    </location>
</feature>
<accession>A0ABU8MGE1</accession>